<gene>
    <name evidence="1" type="ORF">VNO77_43341</name>
</gene>
<sequence>MQLSFKLKYKLFSMLRYNHFEHSLEELFGVVCQKQKILIKFRCRDLNPGLSEDKRPEQPTLNIQQRPKAMLSIRDTSACAYQY</sequence>
<accession>A0AAN9PMU2</accession>
<reference evidence="1 2" key="1">
    <citation type="submission" date="2024-01" db="EMBL/GenBank/DDBJ databases">
        <title>The genomes of 5 underutilized Papilionoideae crops provide insights into root nodulation and disease resistanc.</title>
        <authorList>
            <person name="Jiang F."/>
        </authorList>
    </citation>
    <scope>NUCLEOTIDE SEQUENCE [LARGE SCALE GENOMIC DNA]</scope>
    <source>
        <strain evidence="1">LVBAO_FW01</strain>
        <tissue evidence="1">Leaves</tissue>
    </source>
</reference>
<evidence type="ECO:0000313" key="1">
    <source>
        <dbReference type="EMBL" id="KAK7305435.1"/>
    </source>
</evidence>
<proteinExistence type="predicted"/>
<protein>
    <submittedName>
        <fullName evidence="1">Uncharacterized protein</fullName>
    </submittedName>
</protein>
<comment type="caution">
    <text evidence="1">The sequence shown here is derived from an EMBL/GenBank/DDBJ whole genome shotgun (WGS) entry which is preliminary data.</text>
</comment>
<evidence type="ECO:0000313" key="2">
    <source>
        <dbReference type="Proteomes" id="UP001367508"/>
    </source>
</evidence>
<dbReference type="EMBL" id="JAYMYQ010000011">
    <property type="protein sequence ID" value="KAK7305435.1"/>
    <property type="molecule type" value="Genomic_DNA"/>
</dbReference>
<dbReference type="Proteomes" id="UP001367508">
    <property type="component" value="Unassembled WGS sequence"/>
</dbReference>
<organism evidence="1 2">
    <name type="scientific">Canavalia gladiata</name>
    <name type="common">Sword bean</name>
    <name type="synonym">Dolichos gladiatus</name>
    <dbReference type="NCBI Taxonomy" id="3824"/>
    <lineage>
        <taxon>Eukaryota</taxon>
        <taxon>Viridiplantae</taxon>
        <taxon>Streptophyta</taxon>
        <taxon>Embryophyta</taxon>
        <taxon>Tracheophyta</taxon>
        <taxon>Spermatophyta</taxon>
        <taxon>Magnoliopsida</taxon>
        <taxon>eudicotyledons</taxon>
        <taxon>Gunneridae</taxon>
        <taxon>Pentapetalae</taxon>
        <taxon>rosids</taxon>
        <taxon>fabids</taxon>
        <taxon>Fabales</taxon>
        <taxon>Fabaceae</taxon>
        <taxon>Papilionoideae</taxon>
        <taxon>50 kb inversion clade</taxon>
        <taxon>NPAAA clade</taxon>
        <taxon>indigoferoid/millettioid clade</taxon>
        <taxon>Phaseoleae</taxon>
        <taxon>Canavalia</taxon>
    </lineage>
</organism>
<keyword evidence="2" id="KW-1185">Reference proteome</keyword>
<dbReference type="AlphaFoldDB" id="A0AAN9PMU2"/>
<name>A0AAN9PMU2_CANGL</name>